<proteinExistence type="predicted"/>
<accession>A0A4Y2MS16</accession>
<keyword evidence="2" id="KW-1185">Reference proteome</keyword>
<reference evidence="1 2" key="1">
    <citation type="journal article" date="2019" name="Sci. Rep.">
        <title>Orb-weaving spider Araneus ventricosus genome elucidates the spidroin gene catalogue.</title>
        <authorList>
            <person name="Kono N."/>
            <person name="Nakamura H."/>
            <person name="Ohtoshi R."/>
            <person name="Moran D.A.P."/>
            <person name="Shinohara A."/>
            <person name="Yoshida Y."/>
            <person name="Fujiwara M."/>
            <person name="Mori M."/>
            <person name="Tomita M."/>
            <person name="Arakawa K."/>
        </authorList>
    </citation>
    <scope>NUCLEOTIDE SEQUENCE [LARGE SCALE GENOMIC DNA]</scope>
</reference>
<gene>
    <name evidence="1" type="ORF">AVEN_251830_1</name>
</gene>
<dbReference type="EMBL" id="BGPR01007666">
    <property type="protein sequence ID" value="GBN28617.1"/>
    <property type="molecule type" value="Genomic_DNA"/>
</dbReference>
<comment type="caution">
    <text evidence="1">The sequence shown here is derived from an EMBL/GenBank/DDBJ whole genome shotgun (WGS) entry which is preliminary data.</text>
</comment>
<dbReference type="AlphaFoldDB" id="A0A4Y2MS16"/>
<dbReference type="Proteomes" id="UP000499080">
    <property type="component" value="Unassembled WGS sequence"/>
</dbReference>
<sequence length="94" mass="10955">MSSPLSLSIPPFYRIKAMPPSKDQREDCREIILEVSPSLCFAVRKLFPFRSCRHHNYGARKLWSGAPNLVIMKGYYCVRGILQNLLNILRFIRE</sequence>
<evidence type="ECO:0000313" key="1">
    <source>
        <dbReference type="EMBL" id="GBN28617.1"/>
    </source>
</evidence>
<protein>
    <submittedName>
        <fullName evidence="1">Uncharacterized protein</fullName>
    </submittedName>
</protein>
<name>A0A4Y2MS16_ARAVE</name>
<evidence type="ECO:0000313" key="2">
    <source>
        <dbReference type="Proteomes" id="UP000499080"/>
    </source>
</evidence>
<organism evidence="1 2">
    <name type="scientific">Araneus ventricosus</name>
    <name type="common">Orbweaver spider</name>
    <name type="synonym">Epeira ventricosa</name>
    <dbReference type="NCBI Taxonomy" id="182803"/>
    <lineage>
        <taxon>Eukaryota</taxon>
        <taxon>Metazoa</taxon>
        <taxon>Ecdysozoa</taxon>
        <taxon>Arthropoda</taxon>
        <taxon>Chelicerata</taxon>
        <taxon>Arachnida</taxon>
        <taxon>Araneae</taxon>
        <taxon>Araneomorphae</taxon>
        <taxon>Entelegynae</taxon>
        <taxon>Araneoidea</taxon>
        <taxon>Araneidae</taxon>
        <taxon>Araneus</taxon>
    </lineage>
</organism>